<comment type="caution">
    <text evidence="1">The sequence shown here is derived from an EMBL/GenBank/DDBJ whole genome shotgun (WGS) entry which is preliminary data.</text>
</comment>
<dbReference type="AlphaFoldDB" id="A0A5J4UWC9"/>
<evidence type="ECO:0000313" key="2">
    <source>
        <dbReference type="Proteomes" id="UP000324800"/>
    </source>
</evidence>
<accession>A0A5J4UWC9</accession>
<proteinExistence type="predicted"/>
<evidence type="ECO:0000313" key="1">
    <source>
        <dbReference type="EMBL" id="KAA6374392.1"/>
    </source>
</evidence>
<dbReference type="EMBL" id="SNRW01012014">
    <property type="protein sequence ID" value="KAA6374392.1"/>
    <property type="molecule type" value="Genomic_DNA"/>
</dbReference>
<sequence>MTRPDIAHRTGKRECSFTYTLLEQRNSGTGNIINQEEFETPFRQDMMFPDGPKARKGRRFSYKIFGLGKLLN</sequence>
<dbReference type="Proteomes" id="UP000324800">
    <property type="component" value="Unassembled WGS sequence"/>
</dbReference>
<reference evidence="1 2" key="1">
    <citation type="submission" date="2019-03" db="EMBL/GenBank/DDBJ databases">
        <title>Single cell metagenomics reveals metabolic interactions within the superorganism composed of flagellate Streblomastix strix and complex community of Bacteroidetes bacteria on its surface.</title>
        <authorList>
            <person name="Treitli S.C."/>
            <person name="Kolisko M."/>
            <person name="Husnik F."/>
            <person name="Keeling P."/>
            <person name="Hampl V."/>
        </authorList>
    </citation>
    <scope>NUCLEOTIDE SEQUENCE [LARGE SCALE GENOMIC DNA]</scope>
    <source>
        <strain evidence="1">ST1C</strain>
    </source>
</reference>
<organism evidence="1 2">
    <name type="scientific">Streblomastix strix</name>
    <dbReference type="NCBI Taxonomy" id="222440"/>
    <lineage>
        <taxon>Eukaryota</taxon>
        <taxon>Metamonada</taxon>
        <taxon>Preaxostyla</taxon>
        <taxon>Oxymonadida</taxon>
        <taxon>Streblomastigidae</taxon>
        <taxon>Streblomastix</taxon>
    </lineage>
</organism>
<name>A0A5J4UWC9_9EUKA</name>
<protein>
    <submittedName>
        <fullName evidence="1">Uncharacterized protein</fullName>
    </submittedName>
</protein>
<gene>
    <name evidence="1" type="ORF">EZS28_030081</name>
</gene>